<gene>
    <name evidence="4" type="ORF">AB2B41_15175</name>
</gene>
<evidence type="ECO:0000313" key="4">
    <source>
        <dbReference type="EMBL" id="MEW9920955.1"/>
    </source>
</evidence>
<proteinExistence type="predicted"/>
<evidence type="ECO:0000256" key="2">
    <source>
        <dbReference type="SAM" id="SignalP"/>
    </source>
</evidence>
<feature type="transmembrane region" description="Helical" evidence="1">
    <location>
        <begin position="220"/>
        <end position="244"/>
    </location>
</feature>
<evidence type="ECO:0000256" key="1">
    <source>
        <dbReference type="SAM" id="Phobius"/>
    </source>
</evidence>
<dbReference type="Pfam" id="PF26514">
    <property type="entry name" value="DUF8173"/>
    <property type="match status" value="1"/>
</dbReference>
<evidence type="ECO:0000313" key="5">
    <source>
        <dbReference type="Proteomes" id="UP001556098"/>
    </source>
</evidence>
<organism evidence="4 5">
    <name type="scientific">Sulfitobacter sediminis</name>
    <dbReference type="NCBI Taxonomy" id="3234186"/>
    <lineage>
        <taxon>Bacteria</taxon>
        <taxon>Pseudomonadati</taxon>
        <taxon>Pseudomonadota</taxon>
        <taxon>Alphaproteobacteria</taxon>
        <taxon>Rhodobacterales</taxon>
        <taxon>Roseobacteraceae</taxon>
        <taxon>Sulfitobacter</taxon>
    </lineage>
</organism>
<reference evidence="4 5" key="1">
    <citation type="submission" date="2024-07" db="EMBL/GenBank/DDBJ databases">
        <title>Marimonas sp.nov., isolated from tidal-flat sediment.</title>
        <authorList>
            <person name="Jayan J.N."/>
            <person name="Lee S.S."/>
        </authorList>
    </citation>
    <scope>NUCLEOTIDE SEQUENCE [LARGE SCALE GENOMIC DNA]</scope>
    <source>
        <strain evidence="4 5">MJW-29</strain>
    </source>
</reference>
<dbReference type="Proteomes" id="UP001556098">
    <property type="component" value="Unassembled WGS sequence"/>
</dbReference>
<dbReference type="EMBL" id="JBFNXX010000011">
    <property type="protein sequence ID" value="MEW9920955.1"/>
    <property type="molecule type" value="Genomic_DNA"/>
</dbReference>
<protein>
    <recommendedName>
        <fullName evidence="3">DUF8173 domain-containing protein</fullName>
    </recommendedName>
</protein>
<feature type="chain" id="PRO_5046239762" description="DUF8173 domain-containing protein" evidence="2">
    <location>
        <begin position="23"/>
        <end position="396"/>
    </location>
</feature>
<keyword evidence="5" id="KW-1185">Reference proteome</keyword>
<comment type="caution">
    <text evidence="4">The sequence shown here is derived from an EMBL/GenBank/DDBJ whole genome shotgun (WGS) entry which is preliminary data.</text>
</comment>
<dbReference type="RefSeq" id="WP_367878656.1">
    <property type="nucleotide sequence ID" value="NZ_JBFNXX010000011.1"/>
</dbReference>
<feature type="signal peptide" evidence="2">
    <location>
        <begin position="1"/>
        <end position="22"/>
    </location>
</feature>
<feature type="transmembrane region" description="Helical" evidence="1">
    <location>
        <begin position="330"/>
        <end position="349"/>
    </location>
</feature>
<accession>A0ABV3RPS1</accession>
<keyword evidence="1" id="KW-0472">Membrane</keyword>
<feature type="transmembrane region" description="Helical" evidence="1">
    <location>
        <begin position="293"/>
        <end position="318"/>
    </location>
</feature>
<name>A0ABV3RPS1_9RHOB</name>
<feature type="domain" description="DUF8173" evidence="3">
    <location>
        <begin position="222"/>
        <end position="371"/>
    </location>
</feature>
<keyword evidence="2" id="KW-0732">Signal</keyword>
<feature type="transmembrane region" description="Helical" evidence="1">
    <location>
        <begin position="264"/>
        <end position="287"/>
    </location>
</feature>
<keyword evidence="1" id="KW-1133">Transmembrane helix</keyword>
<sequence length="396" mass="41479">MSKQKAWLAFIFVALWAAVCQAETVQVQHGGDTFVSGGTISQTLDSSGDAFVTGRRVVAGGTSQGDLHVTGFDLTINTNAGEDLYAAGASVDVRGTVAHDLTAAGFSVRTAPSAETAGNVRLFGNTLTIEGPVSGALSAVGMDVILNAPVAGDARLLAKSISFGPDAVIGGTLTYSTEEKIAVPERVAPAARVVFEEVELSDAWDEWEGVRKEMPVLPGFASVFFGFLISLLFFVVLGALMLTFMPRRLERMRSSVAAAPGKSIVLGILGLALVFGMVPITAMTIVGLPFVPIAILAIFVFWTLAYALGAYSVAMWVFGAIGGGEEPGNVTRLLVFAGAICVIALLNFIPFVGWVANYTLVLLGMGAMTHALFHAMLGSPDVALDVDMKPIEGRET</sequence>
<evidence type="ECO:0000259" key="3">
    <source>
        <dbReference type="Pfam" id="PF26514"/>
    </source>
</evidence>
<keyword evidence="1" id="KW-0812">Transmembrane</keyword>
<dbReference type="InterPro" id="IPR058486">
    <property type="entry name" value="DUF8173"/>
</dbReference>